<dbReference type="EMBL" id="CP030104">
    <property type="protein sequence ID" value="AWX43118.1"/>
    <property type="molecule type" value="Genomic_DNA"/>
</dbReference>
<reference evidence="1 2" key="1">
    <citation type="submission" date="2018-06" db="EMBL/GenBank/DDBJ databases">
        <title>Spongiibacterium sp. HME9304 Genome sequencing and assembly.</title>
        <authorList>
            <person name="Kang H."/>
            <person name="Kim H."/>
            <person name="Joh K."/>
        </authorList>
    </citation>
    <scope>NUCLEOTIDE SEQUENCE [LARGE SCALE GENOMIC DNA]</scope>
    <source>
        <strain evidence="1 2">HME9304</strain>
    </source>
</reference>
<dbReference type="PANTHER" id="PTHR38471">
    <property type="entry name" value="FOUR HELIX BUNDLE PROTEIN"/>
    <property type="match status" value="1"/>
</dbReference>
<dbReference type="NCBIfam" id="TIGR02436">
    <property type="entry name" value="four helix bundle protein"/>
    <property type="match status" value="1"/>
</dbReference>
<gene>
    <name evidence="1" type="ORF">HME9304_00105</name>
</gene>
<keyword evidence="2" id="KW-1185">Reference proteome</keyword>
<evidence type="ECO:0000313" key="1">
    <source>
        <dbReference type="EMBL" id="AWX43118.1"/>
    </source>
</evidence>
<sequence>MDLVSESYNTTKTFPDFEKFGLASQTNRCVTSIPSNIAEGSSKSSDKHFKNYLEISLGSAFEWETQLIIAHNEKYISAETFKKLEQKIKQLQKMISSFQLSLGK</sequence>
<dbReference type="CDD" id="cd16377">
    <property type="entry name" value="23S_rRNA_IVP_like"/>
    <property type="match status" value="1"/>
</dbReference>
<dbReference type="Pfam" id="PF05635">
    <property type="entry name" value="23S_rRNA_IVP"/>
    <property type="match status" value="1"/>
</dbReference>
<dbReference type="KEGG" id="spon:HME9304_00105"/>
<accession>A0A2Z4LP20</accession>
<dbReference type="Proteomes" id="UP000248536">
    <property type="component" value="Chromosome"/>
</dbReference>
<proteinExistence type="predicted"/>
<evidence type="ECO:0000313" key="2">
    <source>
        <dbReference type="Proteomes" id="UP000248536"/>
    </source>
</evidence>
<dbReference type="AlphaFoldDB" id="A0A2Z4LP20"/>
<protein>
    <recommendedName>
        <fullName evidence="3">Four helix bundle protein</fullName>
    </recommendedName>
</protein>
<dbReference type="Gene3D" id="1.20.1440.60">
    <property type="entry name" value="23S rRNA-intervening sequence"/>
    <property type="match status" value="1"/>
</dbReference>
<dbReference type="InterPro" id="IPR012657">
    <property type="entry name" value="23S_rRNA-intervening_sequence"/>
</dbReference>
<name>A0A2Z4LP20_9FLAO</name>
<dbReference type="SUPFAM" id="SSF158446">
    <property type="entry name" value="IVS-encoded protein-like"/>
    <property type="match status" value="1"/>
</dbReference>
<evidence type="ECO:0008006" key="3">
    <source>
        <dbReference type="Google" id="ProtNLM"/>
    </source>
</evidence>
<dbReference type="InterPro" id="IPR036583">
    <property type="entry name" value="23S_rRNA_IVS_sf"/>
</dbReference>
<organism evidence="1 2">
    <name type="scientific">Flagellimonas maritima</name>
    <dbReference type="NCBI Taxonomy" id="1383885"/>
    <lineage>
        <taxon>Bacteria</taxon>
        <taxon>Pseudomonadati</taxon>
        <taxon>Bacteroidota</taxon>
        <taxon>Flavobacteriia</taxon>
        <taxon>Flavobacteriales</taxon>
        <taxon>Flavobacteriaceae</taxon>
        <taxon>Flagellimonas</taxon>
    </lineage>
</organism>
<dbReference type="PANTHER" id="PTHR38471:SF2">
    <property type="entry name" value="FOUR HELIX BUNDLE PROTEIN"/>
    <property type="match status" value="1"/>
</dbReference>